<gene>
    <name evidence="2" type="ORF">AVDCRST_MAG65-1017</name>
</gene>
<sequence>MSQKEPSEPLRGDAAYRAQRAEIAKNNDAAYARGRSRRAAKDAEVAQRRMADDRAERERLPIQPEP</sequence>
<dbReference type="EMBL" id="CADCVL010000166">
    <property type="protein sequence ID" value="CAA9474513.1"/>
    <property type="molecule type" value="Genomic_DNA"/>
</dbReference>
<name>A0A6J4RIQ5_9ACTN</name>
<organism evidence="2">
    <name type="scientific">uncultured Solirubrobacteraceae bacterium</name>
    <dbReference type="NCBI Taxonomy" id="1162706"/>
    <lineage>
        <taxon>Bacteria</taxon>
        <taxon>Bacillati</taxon>
        <taxon>Actinomycetota</taxon>
        <taxon>Thermoleophilia</taxon>
        <taxon>Solirubrobacterales</taxon>
        <taxon>Solirubrobacteraceae</taxon>
        <taxon>environmental samples</taxon>
    </lineage>
</organism>
<evidence type="ECO:0000313" key="2">
    <source>
        <dbReference type="EMBL" id="CAA9474513.1"/>
    </source>
</evidence>
<accession>A0A6J4RIQ5</accession>
<protein>
    <submittedName>
        <fullName evidence="2">Uncharacterized protein</fullName>
    </submittedName>
</protein>
<reference evidence="2" key="1">
    <citation type="submission" date="2020-02" db="EMBL/GenBank/DDBJ databases">
        <authorList>
            <person name="Meier V. D."/>
        </authorList>
    </citation>
    <scope>NUCLEOTIDE SEQUENCE</scope>
    <source>
        <strain evidence="2">AVDCRST_MAG65</strain>
    </source>
</reference>
<evidence type="ECO:0000256" key="1">
    <source>
        <dbReference type="SAM" id="MobiDB-lite"/>
    </source>
</evidence>
<dbReference type="AlphaFoldDB" id="A0A6J4RIQ5"/>
<feature type="region of interest" description="Disordered" evidence="1">
    <location>
        <begin position="27"/>
        <end position="66"/>
    </location>
</feature>
<proteinExistence type="predicted"/>
<feature type="compositionally biased region" description="Basic and acidic residues" evidence="1">
    <location>
        <begin position="39"/>
        <end position="60"/>
    </location>
</feature>